<keyword evidence="6" id="KW-1185">Reference proteome</keyword>
<protein>
    <submittedName>
        <fullName evidence="5">NAD(P)H-dependent oxidoreductase</fullName>
    </submittedName>
</protein>
<accession>A0ABY5KPH5</accession>
<dbReference type="PANTHER" id="PTHR43408">
    <property type="entry name" value="FMN REDUCTASE (NADPH)"/>
    <property type="match status" value="1"/>
</dbReference>
<dbReference type="EMBL" id="CP101987">
    <property type="protein sequence ID" value="UUI71061.1"/>
    <property type="molecule type" value="Genomic_DNA"/>
</dbReference>
<evidence type="ECO:0000256" key="3">
    <source>
        <dbReference type="ARBA" id="ARBA00023002"/>
    </source>
</evidence>
<keyword evidence="2" id="KW-0288">FMN</keyword>
<dbReference type="Gene3D" id="3.40.50.360">
    <property type="match status" value="1"/>
</dbReference>
<dbReference type="PANTHER" id="PTHR43408:SF2">
    <property type="entry name" value="FMN REDUCTASE (NADPH)"/>
    <property type="match status" value="1"/>
</dbReference>
<keyword evidence="3" id="KW-0560">Oxidoreductase</keyword>
<dbReference type="Proteomes" id="UP001316384">
    <property type="component" value="Chromosome"/>
</dbReference>
<evidence type="ECO:0000256" key="2">
    <source>
        <dbReference type="ARBA" id="ARBA00022643"/>
    </source>
</evidence>
<organism evidence="5 6">
    <name type="scientific">Cellulomonas xiejunii</name>
    <dbReference type="NCBI Taxonomy" id="2968083"/>
    <lineage>
        <taxon>Bacteria</taxon>
        <taxon>Bacillati</taxon>
        <taxon>Actinomycetota</taxon>
        <taxon>Actinomycetes</taxon>
        <taxon>Micrococcales</taxon>
        <taxon>Cellulomonadaceae</taxon>
        <taxon>Cellulomonas</taxon>
    </lineage>
</organism>
<dbReference type="InterPro" id="IPR005025">
    <property type="entry name" value="FMN_Rdtase-like_dom"/>
</dbReference>
<keyword evidence="1" id="KW-0285">Flavoprotein</keyword>
<dbReference type="RefSeq" id="WP_227576396.1">
    <property type="nucleotide sequence ID" value="NZ_CP101987.1"/>
</dbReference>
<gene>
    <name evidence="5" type="ORF">NP048_14865</name>
</gene>
<dbReference type="InterPro" id="IPR051814">
    <property type="entry name" value="NAD(P)H-dep_FMN_reductase"/>
</dbReference>
<name>A0ABY5KPH5_9CELL</name>
<evidence type="ECO:0000259" key="4">
    <source>
        <dbReference type="Pfam" id="PF03358"/>
    </source>
</evidence>
<evidence type="ECO:0000256" key="1">
    <source>
        <dbReference type="ARBA" id="ARBA00022630"/>
    </source>
</evidence>
<sequence length="186" mass="19135">MTRPDPARITAVVGNPRIGSRTLGAAASLAGTLAAHLDATEPTLVDLATLASALHVRPRSTDLDAALAAAAGADVLVVATPVHKASFTGLLKSFLDLYGLDGLAGVTAVPLVVSASAAHALVGEVHLRPVLVELGATVPTRTLSVLDADLVDLGPVVDRWWQRAERPLRRAVGASSRVEGLLEVAR</sequence>
<evidence type="ECO:0000313" key="5">
    <source>
        <dbReference type="EMBL" id="UUI71061.1"/>
    </source>
</evidence>
<feature type="domain" description="NADPH-dependent FMN reductase-like" evidence="4">
    <location>
        <begin position="8"/>
        <end position="143"/>
    </location>
</feature>
<reference evidence="5 6" key="1">
    <citation type="submission" date="2022-07" db="EMBL/GenBank/DDBJ databases">
        <title>Novel species in genus cellulomonas.</title>
        <authorList>
            <person name="Ye L."/>
        </authorList>
    </citation>
    <scope>NUCLEOTIDE SEQUENCE [LARGE SCALE GENOMIC DNA]</scope>
    <source>
        <strain evidence="6">zg-B89</strain>
    </source>
</reference>
<dbReference type="InterPro" id="IPR029039">
    <property type="entry name" value="Flavoprotein-like_sf"/>
</dbReference>
<dbReference type="Pfam" id="PF03358">
    <property type="entry name" value="FMN_red"/>
    <property type="match status" value="1"/>
</dbReference>
<evidence type="ECO:0000313" key="6">
    <source>
        <dbReference type="Proteomes" id="UP001316384"/>
    </source>
</evidence>
<proteinExistence type="predicted"/>
<dbReference type="SUPFAM" id="SSF52218">
    <property type="entry name" value="Flavoproteins"/>
    <property type="match status" value="1"/>
</dbReference>